<reference evidence="1 2" key="1">
    <citation type="journal article" date="2019" name="Sci. Rep.">
        <title>Orb-weaving spider Araneus ventricosus genome elucidates the spidroin gene catalogue.</title>
        <authorList>
            <person name="Kono N."/>
            <person name="Nakamura H."/>
            <person name="Ohtoshi R."/>
            <person name="Moran D.A.P."/>
            <person name="Shinohara A."/>
            <person name="Yoshida Y."/>
            <person name="Fujiwara M."/>
            <person name="Mori M."/>
            <person name="Tomita M."/>
            <person name="Arakawa K."/>
        </authorList>
    </citation>
    <scope>NUCLEOTIDE SEQUENCE [LARGE SCALE GENOMIC DNA]</scope>
</reference>
<name>A0A4Y2IJV4_ARAVE</name>
<dbReference type="Proteomes" id="UP000499080">
    <property type="component" value="Unassembled WGS sequence"/>
</dbReference>
<comment type="caution">
    <text evidence="1">The sequence shown here is derived from an EMBL/GenBank/DDBJ whole genome shotgun (WGS) entry which is preliminary data.</text>
</comment>
<evidence type="ECO:0000313" key="1">
    <source>
        <dbReference type="EMBL" id="GBM77502.1"/>
    </source>
</evidence>
<evidence type="ECO:0000313" key="2">
    <source>
        <dbReference type="Proteomes" id="UP000499080"/>
    </source>
</evidence>
<gene>
    <name evidence="1" type="ORF">AVEN_98626_1</name>
</gene>
<keyword evidence="2" id="KW-1185">Reference proteome</keyword>
<accession>A0A4Y2IJV4</accession>
<dbReference type="AlphaFoldDB" id="A0A4Y2IJV4"/>
<dbReference type="EMBL" id="BGPR01106800">
    <property type="protein sequence ID" value="GBM77502.1"/>
    <property type="molecule type" value="Genomic_DNA"/>
</dbReference>
<sequence>MASTSAQPAPTSSRVREPKIPSTYLYRSHFCIYGPVVQMELLDIQSGWISKLPPILTWNGTELTMILAWSGMVVSVQPYVSVDKMYLF</sequence>
<organism evidence="1 2">
    <name type="scientific">Araneus ventricosus</name>
    <name type="common">Orbweaver spider</name>
    <name type="synonym">Epeira ventricosa</name>
    <dbReference type="NCBI Taxonomy" id="182803"/>
    <lineage>
        <taxon>Eukaryota</taxon>
        <taxon>Metazoa</taxon>
        <taxon>Ecdysozoa</taxon>
        <taxon>Arthropoda</taxon>
        <taxon>Chelicerata</taxon>
        <taxon>Arachnida</taxon>
        <taxon>Araneae</taxon>
        <taxon>Araneomorphae</taxon>
        <taxon>Entelegynae</taxon>
        <taxon>Araneoidea</taxon>
        <taxon>Araneidae</taxon>
        <taxon>Araneus</taxon>
    </lineage>
</organism>
<proteinExistence type="predicted"/>
<protein>
    <submittedName>
        <fullName evidence="1">Uncharacterized protein</fullName>
    </submittedName>
</protein>